<evidence type="ECO:0000313" key="3">
    <source>
        <dbReference type="Proteomes" id="UP000036932"/>
    </source>
</evidence>
<evidence type="ECO:0000256" key="1">
    <source>
        <dbReference type="SAM" id="Phobius"/>
    </source>
</evidence>
<keyword evidence="1" id="KW-0472">Membrane</keyword>
<dbReference type="PATRIC" id="fig|1705565.3.peg.3788"/>
<evidence type="ECO:0000313" key="2">
    <source>
        <dbReference type="EMBL" id="KOR89285.1"/>
    </source>
</evidence>
<protein>
    <submittedName>
        <fullName evidence="2">Uncharacterized protein</fullName>
    </submittedName>
</protein>
<accession>A0A0M1P4P6</accession>
<sequence length="80" mass="8662">MIKIGLGIYQFAEGLYTQTYIEEELVANVTTFIGFIQGNSSVLGVVVLSFAIGIGLLENSLPTPDRRGEPSPGDQIEILF</sequence>
<name>A0A0M1P4P6_9BACL</name>
<gene>
    <name evidence="2" type="ORF">AM231_09095</name>
</gene>
<dbReference type="AlphaFoldDB" id="A0A0M1P4P6"/>
<dbReference type="EMBL" id="LIUT01000001">
    <property type="protein sequence ID" value="KOR89285.1"/>
    <property type="molecule type" value="Genomic_DNA"/>
</dbReference>
<keyword evidence="1" id="KW-0812">Transmembrane</keyword>
<feature type="transmembrane region" description="Helical" evidence="1">
    <location>
        <begin position="32"/>
        <end position="57"/>
    </location>
</feature>
<keyword evidence="1" id="KW-1133">Transmembrane helix</keyword>
<comment type="caution">
    <text evidence="2">The sequence shown here is derived from an EMBL/GenBank/DDBJ whole genome shotgun (WGS) entry which is preliminary data.</text>
</comment>
<dbReference type="Proteomes" id="UP000036932">
    <property type="component" value="Unassembled WGS sequence"/>
</dbReference>
<dbReference type="RefSeq" id="WP_054402337.1">
    <property type="nucleotide sequence ID" value="NZ_LIUT01000001.1"/>
</dbReference>
<keyword evidence="3" id="KW-1185">Reference proteome</keyword>
<organism evidence="2 3">
    <name type="scientific">Paenibacillus solani</name>
    <dbReference type="NCBI Taxonomy" id="1705565"/>
    <lineage>
        <taxon>Bacteria</taxon>
        <taxon>Bacillati</taxon>
        <taxon>Bacillota</taxon>
        <taxon>Bacilli</taxon>
        <taxon>Bacillales</taxon>
        <taxon>Paenibacillaceae</taxon>
        <taxon>Paenibacillus</taxon>
    </lineage>
</organism>
<proteinExistence type="predicted"/>
<reference evidence="3" key="1">
    <citation type="submission" date="2015-08" db="EMBL/GenBank/DDBJ databases">
        <title>Genome sequencing project for genomic taxonomy and phylogenomics of Bacillus-like bacteria.</title>
        <authorList>
            <person name="Liu B."/>
            <person name="Wang J."/>
            <person name="Zhu Y."/>
            <person name="Liu G."/>
            <person name="Chen Q."/>
            <person name="Chen Z."/>
            <person name="Lan J."/>
            <person name="Che J."/>
            <person name="Ge C."/>
            <person name="Shi H."/>
            <person name="Pan Z."/>
            <person name="Liu X."/>
        </authorList>
    </citation>
    <scope>NUCLEOTIDE SEQUENCE [LARGE SCALE GENOMIC DNA]</scope>
    <source>
        <strain evidence="3">FJAT-22460</strain>
    </source>
</reference>